<dbReference type="STRING" id="341036.SAMN05660649_01238"/>
<dbReference type="Proteomes" id="UP000199337">
    <property type="component" value="Unassembled WGS sequence"/>
</dbReference>
<reference evidence="10" key="1">
    <citation type="submission" date="2016-10" db="EMBL/GenBank/DDBJ databases">
        <authorList>
            <person name="Varghese N."/>
            <person name="Submissions S."/>
        </authorList>
    </citation>
    <scope>NUCLEOTIDE SEQUENCE [LARGE SCALE GENOMIC DNA]</scope>
    <source>
        <strain evidence="10">DSM 17038</strain>
    </source>
</reference>
<keyword evidence="5 7" id="KW-0472">Membrane</keyword>
<dbReference type="InterPro" id="IPR011922">
    <property type="entry name" value="Cell_div_FtsL"/>
</dbReference>
<keyword evidence="1 7" id="KW-1003">Cell membrane</keyword>
<dbReference type="RefSeq" id="WP_092469727.1">
    <property type="nucleotide sequence ID" value="NZ_FOOX01000003.1"/>
</dbReference>
<evidence type="ECO:0000256" key="8">
    <source>
        <dbReference type="SAM" id="MobiDB-lite"/>
    </source>
</evidence>
<evidence type="ECO:0000256" key="4">
    <source>
        <dbReference type="ARBA" id="ARBA00022989"/>
    </source>
</evidence>
<organism evidence="9 10">
    <name type="scientific">Desulfotruncus arcticus DSM 17038</name>
    <dbReference type="NCBI Taxonomy" id="1121424"/>
    <lineage>
        <taxon>Bacteria</taxon>
        <taxon>Bacillati</taxon>
        <taxon>Bacillota</taxon>
        <taxon>Clostridia</taxon>
        <taxon>Eubacteriales</taxon>
        <taxon>Desulfallaceae</taxon>
        <taxon>Desulfotruncus</taxon>
    </lineage>
</organism>
<evidence type="ECO:0000256" key="1">
    <source>
        <dbReference type="ARBA" id="ARBA00022475"/>
    </source>
</evidence>
<evidence type="ECO:0000256" key="7">
    <source>
        <dbReference type="HAMAP-Rule" id="MF_00910"/>
    </source>
</evidence>
<evidence type="ECO:0000256" key="6">
    <source>
        <dbReference type="ARBA" id="ARBA00023306"/>
    </source>
</evidence>
<sequence length="170" mass="18699">MIVAREKAEYYGLPEQPEKKRRTRMQPRLAIKDRIIYTGLVAIIFCSCAVIASYYAQVVATGYKINAAEKELSLLRTESNGLFADVNEISSLAYVETVAIKKLGMVRPDNDQVVVVQAVNQPGLKGAAPAANKNAAGNKAGTKQSERDENWMIKAFSKMLGRMEQSIQTG</sequence>
<gene>
    <name evidence="7" type="primary">ftsL</name>
    <name evidence="9" type="ORF">SAMN05660649_01238</name>
</gene>
<dbReference type="EMBL" id="FOOX01000003">
    <property type="protein sequence ID" value="SFG27717.1"/>
    <property type="molecule type" value="Genomic_DNA"/>
</dbReference>
<name>A0A1I2QNB8_9FIRM</name>
<dbReference type="GO" id="GO:0032153">
    <property type="term" value="C:cell division site"/>
    <property type="evidence" value="ECO:0007669"/>
    <property type="project" value="UniProtKB-UniRule"/>
</dbReference>
<keyword evidence="10" id="KW-1185">Reference proteome</keyword>
<dbReference type="GO" id="GO:0005886">
    <property type="term" value="C:plasma membrane"/>
    <property type="evidence" value="ECO:0007669"/>
    <property type="project" value="UniProtKB-SubCell"/>
</dbReference>
<dbReference type="HAMAP" id="MF_00910">
    <property type="entry name" value="FtsL"/>
    <property type="match status" value="1"/>
</dbReference>
<dbReference type="AlphaFoldDB" id="A0A1I2QNB8"/>
<keyword evidence="4 7" id="KW-1133">Transmembrane helix</keyword>
<keyword evidence="3 7" id="KW-0812">Transmembrane</keyword>
<evidence type="ECO:0000256" key="3">
    <source>
        <dbReference type="ARBA" id="ARBA00022692"/>
    </source>
</evidence>
<dbReference type="Pfam" id="PF04999">
    <property type="entry name" value="FtsL"/>
    <property type="match status" value="1"/>
</dbReference>
<feature type="transmembrane region" description="Helical" evidence="7">
    <location>
        <begin position="35"/>
        <end position="56"/>
    </location>
</feature>
<comment type="similarity">
    <text evidence="7">Belongs to the FtsL family.</text>
</comment>
<keyword evidence="2 7" id="KW-0132">Cell division</keyword>
<protein>
    <recommendedName>
        <fullName evidence="7">Cell division protein FtsL</fullName>
    </recommendedName>
</protein>
<feature type="compositionally biased region" description="Low complexity" evidence="8">
    <location>
        <begin position="125"/>
        <end position="141"/>
    </location>
</feature>
<accession>A0A1I2QNB8</accession>
<feature type="region of interest" description="Disordered" evidence="8">
    <location>
        <begin position="125"/>
        <end position="147"/>
    </location>
</feature>
<evidence type="ECO:0000313" key="10">
    <source>
        <dbReference type="Proteomes" id="UP000199337"/>
    </source>
</evidence>
<dbReference type="OrthoDB" id="2082132at2"/>
<comment type="subcellular location">
    <subcellularLocation>
        <location evidence="7">Cell membrane</location>
        <topology evidence="7">Single-pass type II membrane protein</topology>
    </subcellularLocation>
    <text evidence="7">Localizes to the division septum where it forms a ring structure.</text>
</comment>
<comment type="function">
    <text evidence="7">Essential cell division protein.</text>
</comment>
<dbReference type="GO" id="GO:0043093">
    <property type="term" value="P:FtsZ-dependent cytokinesis"/>
    <property type="evidence" value="ECO:0007669"/>
    <property type="project" value="UniProtKB-UniRule"/>
</dbReference>
<proteinExistence type="inferred from homology"/>
<evidence type="ECO:0000313" key="9">
    <source>
        <dbReference type="EMBL" id="SFG27717.1"/>
    </source>
</evidence>
<keyword evidence="6 7" id="KW-0131">Cell cycle</keyword>
<evidence type="ECO:0000256" key="2">
    <source>
        <dbReference type="ARBA" id="ARBA00022618"/>
    </source>
</evidence>
<evidence type="ECO:0000256" key="5">
    <source>
        <dbReference type="ARBA" id="ARBA00023136"/>
    </source>
</evidence>